<dbReference type="InterPro" id="IPR013976">
    <property type="entry name" value="HDOD"/>
</dbReference>
<dbReference type="Gene3D" id="1.10.3210.10">
    <property type="entry name" value="Hypothetical protein af1432"/>
    <property type="match status" value="1"/>
</dbReference>
<dbReference type="STRING" id="1821621.A8C75_14985"/>
<dbReference type="PANTHER" id="PTHR33525:SF6">
    <property type="entry name" value="HDOD DOMAIN-CONTAINING PROTEIN"/>
    <property type="match status" value="1"/>
</dbReference>
<gene>
    <name evidence="2" type="ORF">A8C75_14985</name>
</gene>
<accession>A0A1A9F0P0</accession>
<dbReference type="OrthoDB" id="5755654at2"/>
<name>A0A1A9F0P0_9GAMM</name>
<dbReference type="RefSeq" id="WP_067384071.1">
    <property type="nucleotide sequence ID" value="NZ_CP015839.1"/>
</dbReference>
<feature type="domain" description="HDOD" evidence="1">
    <location>
        <begin position="146"/>
        <end position="344"/>
    </location>
</feature>
<dbReference type="SUPFAM" id="SSF109604">
    <property type="entry name" value="HD-domain/PDEase-like"/>
    <property type="match status" value="1"/>
</dbReference>
<dbReference type="PROSITE" id="PS51833">
    <property type="entry name" value="HDOD"/>
    <property type="match status" value="1"/>
</dbReference>
<dbReference type="Pfam" id="PF08668">
    <property type="entry name" value="HDOD"/>
    <property type="match status" value="1"/>
</dbReference>
<dbReference type="InterPro" id="IPR052340">
    <property type="entry name" value="RNase_Y/CdgJ"/>
</dbReference>
<dbReference type="KEGG" id="mars:A8C75_14985"/>
<reference evidence="3" key="1">
    <citation type="submission" date="2016-05" db="EMBL/GenBank/DDBJ databases">
        <authorList>
            <person name="Baek K."/>
            <person name="Yang S.-J."/>
        </authorList>
    </citation>
    <scope>NUCLEOTIDE SEQUENCE [LARGE SCALE GENOMIC DNA]</scope>
    <source>
        <strain evidence="3">ST58-10</strain>
    </source>
</reference>
<organism evidence="2 3">
    <name type="scientific">Marinobacterium aestuarii</name>
    <dbReference type="NCBI Taxonomy" id="1821621"/>
    <lineage>
        <taxon>Bacteria</taxon>
        <taxon>Pseudomonadati</taxon>
        <taxon>Pseudomonadota</taxon>
        <taxon>Gammaproteobacteria</taxon>
        <taxon>Oceanospirillales</taxon>
        <taxon>Oceanospirillaceae</taxon>
        <taxon>Marinobacterium</taxon>
    </lineage>
</organism>
<proteinExistence type="predicted"/>
<evidence type="ECO:0000259" key="1">
    <source>
        <dbReference type="PROSITE" id="PS51833"/>
    </source>
</evidence>
<evidence type="ECO:0000313" key="3">
    <source>
        <dbReference type="Proteomes" id="UP000078070"/>
    </source>
</evidence>
<dbReference type="Proteomes" id="UP000078070">
    <property type="component" value="Chromosome"/>
</dbReference>
<dbReference type="PANTHER" id="PTHR33525">
    <property type="match status" value="1"/>
</dbReference>
<keyword evidence="3" id="KW-1185">Reference proteome</keyword>
<sequence>MSAAAGSSQICRILFCDSKLSHRGAAHEVGSHPGWDVMCLDDEGEVQSRLKYYDSQVLIVVAYQQPYKALELLKKIAEERPGIVRILISGHLTPASSARALEVAHQTLPDSSNGAQIIAAVEYALRIEGLVNKSAIRDYISGLGRLPTLPTVYRALNEALNSDVSDAKSIAKIIEQDPAIAAKLMQLVNSALFGLRRQISRIDEAVTIIGVRMIRDLMLATHLFSRYRQRDTWTAFSFSKLHQRSMLVARLAQQIGADAGLDRNQQGQAFLAGLLHDFGISVLANKNPEAYQALMDESVRMGQPMYAMEKMRLGLTHAEAAAYLLGLWNLPFSVVEAVLLHHFPSASPSIRFEPLSALHLADALLPALANAPGADLSCKLSESYLERLGVMKNLPRWRMMANEYRLKLEPGQVPH</sequence>
<protein>
    <recommendedName>
        <fullName evidence="1">HDOD domain-containing protein</fullName>
    </recommendedName>
</protein>
<dbReference type="EMBL" id="CP015839">
    <property type="protein sequence ID" value="ANG63652.1"/>
    <property type="molecule type" value="Genomic_DNA"/>
</dbReference>
<evidence type="ECO:0000313" key="2">
    <source>
        <dbReference type="EMBL" id="ANG63652.1"/>
    </source>
</evidence>
<dbReference type="AlphaFoldDB" id="A0A1A9F0P0"/>
<reference evidence="2 3" key="2">
    <citation type="journal article" date="2018" name="Int. J. Syst. Evol. Microbiol.">
        <title>Marinobacterium aestuarii sp. nov., a benzene-degrading marine bacterium isolated from estuary sediment.</title>
        <authorList>
            <person name="Bae S.S."/>
            <person name="Jung J."/>
            <person name="Chung D."/>
            <person name="Baek K."/>
        </authorList>
    </citation>
    <scope>NUCLEOTIDE SEQUENCE [LARGE SCALE GENOMIC DNA]</scope>
    <source>
        <strain evidence="2 3">ST58-10</strain>
    </source>
</reference>